<evidence type="ECO:0000313" key="7">
    <source>
        <dbReference type="EMBL" id="PCC39968.1"/>
    </source>
</evidence>
<evidence type="ECO:0000256" key="1">
    <source>
        <dbReference type="ARBA" id="ARBA00004141"/>
    </source>
</evidence>
<dbReference type="GeneID" id="95328649"/>
<evidence type="ECO:0008006" key="9">
    <source>
        <dbReference type="Google" id="ProtNLM"/>
    </source>
</evidence>
<gene>
    <name evidence="7" type="ORF">CIK66_04715</name>
</gene>
<feature type="transmembrane region" description="Helical" evidence="6">
    <location>
        <begin position="166"/>
        <end position="184"/>
    </location>
</feature>
<reference evidence="7 8" key="1">
    <citation type="journal article" date="2017" name="Elife">
        <title>Extensive horizontal gene transfer in cheese-associated bacteria.</title>
        <authorList>
            <person name="Bonham K.S."/>
            <person name="Wolfe B.E."/>
            <person name="Dutton R.J."/>
        </authorList>
    </citation>
    <scope>NUCLEOTIDE SEQUENCE [LARGE SCALE GENOMIC DNA]</scope>
    <source>
        <strain evidence="7 8">341_9</strain>
    </source>
</reference>
<dbReference type="InterPro" id="IPR012506">
    <property type="entry name" value="TMEM86B-like"/>
</dbReference>
<evidence type="ECO:0000256" key="4">
    <source>
        <dbReference type="ARBA" id="ARBA00022989"/>
    </source>
</evidence>
<dbReference type="Pfam" id="PF07947">
    <property type="entry name" value="YhhN"/>
    <property type="match status" value="1"/>
</dbReference>
<dbReference type="RefSeq" id="WP_096166490.1">
    <property type="nucleotide sequence ID" value="NZ_BAAAIQ010000005.1"/>
</dbReference>
<keyword evidence="5 6" id="KW-0472">Membrane</keyword>
<evidence type="ECO:0000313" key="8">
    <source>
        <dbReference type="Proteomes" id="UP000218598"/>
    </source>
</evidence>
<keyword evidence="4 6" id="KW-1133">Transmembrane helix</keyword>
<comment type="caution">
    <text evidence="7">The sequence shown here is derived from an EMBL/GenBank/DDBJ whole genome shotgun (WGS) entry which is preliminary data.</text>
</comment>
<feature type="transmembrane region" description="Helical" evidence="6">
    <location>
        <begin position="86"/>
        <end position="107"/>
    </location>
</feature>
<feature type="transmembrane region" description="Helical" evidence="6">
    <location>
        <begin position="190"/>
        <end position="213"/>
    </location>
</feature>
<organism evidence="7 8">
    <name type="scientific">Brachybacterium alimentarium</name>
    <dbReference type="NCBI Taxonomy" id="47845"/>
    <lineage>
        <taxon>Bacteria</taxon>
        <taxon>Bacillati</taxon>
        <taxon>Actinomycetota</taxon>
        <taxon>Actinomycetes</taxon>
        <taxon>Micrococcales</taxon>
        <taxon>Dermabacteraceae</taxon>
        <taxon>Brachybacterium</taxon>
    </lineage>
</organism>
<keyword evidence="8" id="KW-1185">Reference proteome</keyword>
<dbReference type="GO" id="GO:0016020">
    <property type="term" value="C:membrane"/>
    <property type="evidence" value="ECO:0007669"/>
    <property type="project" value="UniProtKB-SubCell"/>
</dbReference>
<evidence type="ECO:0000256" key="3">
    <source>
        <dbReference type="ARBA" id="ARBA00022692"/>
    </source>
</evidence>
<feature type="transmembrane region" description="Helical" evidence="6">
    <location>
        <begin position="9"/>
        <end position="30"/>
    </location>
</feature>
<evidence type="ECO:0000256" key="6">
    <source>
        <dbReference type="SAM" id="Phobius"/>
    </source>
</evidence>
<feature type="transmembrane region" description="Helical" evidence="6">
    <location>
        <begin position="36"/>
        <end position="54"/>
    </location>
</feature>
<keyword evidence="3 6" id="KW-0812">Transmembrane</keyword>
<feature type="transmembrane region" description="Helical" evidence="6">
    <location>
        <begin position="61"/>
        <end position="80"/>
    </location>
</feature>
<dbReference type="EMBL" id="NRGR01000008">
    <property type="protein sequence ID" value="PCC39968.1"/>
    <property type="molecule type" value="Genomic_DNA"/>
</dbReference>
<protein>
    <recommendedName>
        <fullName evidence="9">Lysoplasmalogenase</fullName>
    </recommendedName>
</protein>
<accession>A0A2A3YL09</accession>
<feature type="transmembrane region" description="Helical" evidence="6">
    <location>
        <begin position="114"/>
        <end position="134"/>
    </location>
</feature>
<dbReference type="OrthoDB" id="4793486at2"/>
<feature type="transmembrane region" description="Helical" evidence="6">
    <location>
        <begin position="140"/>
        <end position="159"/>
    </location>
</feature>
<evidence type="ECO:0000256" key="5">
    <source>
        <dbReference type="ARBA" id="ARBA00023136"/>
    </source>
</evidence>
<name>A0A2A3YL09_9MICO</name>
<sequence length="236" mass="24823">MPPIRTLHIALWTAYALVVVVHIGSLLVEAETIQRVTQPLFAPLLIAVLISALPRRTRTSTLMLIGLLFAWAGDSLSQFAPEAAQLVSVLCFLGALLAYSAALFPLWNRHRDPLRIALAIPYGGVVIGLFVACADGSGTLLPAVAAYALALAAMAFLAAGGNSLTWTGGTLFLLSSSMLAMSWFLPGASIAYSAVWVMLTYTVGHALLIAGLVKAIPARRWAPACRAGAALVIVES</sequence>
<proteinExistence type="inferred from homology"/>
<dbReference type="Proteomes" id="UP000218598">
    <property type="component" value="Unassembled WGS sequence"/>
</dbReference>
<evidence type="ECO:0000256" key="2">
    <source>
        <dbReference type="ARBA" id="ARBA00007375"/>
    </source>
</evidence>
<comment type="subcellular location">
    <subcellularLocation>
        <location evidence="1">Membrane</location>
        <topology evidence="1">Multi-pass membrane protein</topology>
    </subcellularLocation>
</comment>
<comment type="similarity">
    <text evidence="2">Belongs to the TMEM86 family.</text>
</comment>
<dbReference type="AlphaFoldDB" id="A0A2A3YL09"/>